<feature type="region of interest" description="Disordered" evidence="6">
    <location>
        <begin position="257"/>
        <end position="284"/>
    </location>
</feature>
<evidence type="ECO:0000256" key="1">
    <source>
        <dbReference type="ARBA" id="ARBA00009947"/>
    </source>
</evidence>
<dbReference type="SUPFAM" id="SSF143113">
    <property type="entry name" value="NAP-like"/>
    <property type="match status" value="1"/>
</dbReference>
<dbReference type="OrthoDB" id="19419at2759"/>
<evidence type="ECO:0000313" key="8">
    <source>
        <dbReference type="RefSeq" id="XP_010937107.1"/>
    </source>
</evidence>
<organism evidence="7 8">
    <name type="scientific">Elaeis guineensis var. tenera</name>
    <name type="common">Oil palm</name>
    <dbReference type="NCBI Taxonomy" id="51953"/>
    <lineage>
        <taxon>Eukaryota</taxon>
        <taxon>Viridiplantae</taxon>
        <taxon>Streptophyta</taxon>
        <taxon>Embryophyta</taxon>
        <taxon>Tracheophyta</taxon>
        <taxon>Spermatophyta</taxon>
        <taxon>Magnoliopsida</taxon>
        <taxon>Liliopsida</taxon>
        <taxon>Arecaceae</taxon>
        <taxon>Arecoideae</taxon>
        <taxon>Cocoseae</taxon>
        <taxon>Elaeidinae</taxon>
        <taxon>Elaeis</taxon>
    </lineage>
</organism>
<dbReference type="GeneID" id="105056571"/>
<sequence>MVADNGKKSKVAERGEEDSDHVDGELVLSIEKLQEIQDELEKVNEEASDKVLEVEQKYNEIRRPVYVKRNEIIQSIPDFWLTAFLSHPALSDLLTEEDQKIFKYLVSLDVEDCQDLKSGYSIIFNFSPNPYFEDIKLVKTYSFTEEGVTNITGTTIKWKEGMDIANGNGHEKKGNKRPFAEESFFSWFGETQQKNFSDGVTDEVAEIIKEDLWPNPLKYFNNEADEEDFDGDEDDEESEECLLQNFGLPFLGHLQDSKYFMKGSEDDEDGEQDDDDEDDDEDDS</sequence>
<reference evidence="8" key="1">
    <citation type="submission" date="2025-08" db="UniProtKB">
        <authorList>
            <consortium name="RefSeq"/>
        </authorList>
    </citation>
    <scope>IDENTIFICATION</scope>
</reference>
<evidence type="ECO:0000313" key="7">
    <source>
        <dbReference type="Proteomes" id="UP000504607"/>
    </source>
</evidence>
<dbReference type="Pfam" id="PF00956">
    <property type="entry name" value="NAP"/>
    <property type="match status" value="1"/>
</dbReference>
<comment type="similarity">
    <text evidence="1 4">Belongs to the nucleosome assembly protein (NAP) family.</text>
</comment>
<accession>A0A6I9SCF1</accession>
<name>A0A6I9SCF1_ELAGV</name>
<feature type="compositionally biased region" description="Basic and acidic residues" evidence="6">
    <location>
        <begin position="1"/>
        <end position="14"/>
    </location>
</feature>
<feature type="coiled-coil region" evidence="5">
    <location>
        <begin position="26"/>
        <end position="57"/>
    </location>
</feature>
<protein>
    <submittedName>
        <fullName evidence="8">NAP1-related protein 2 isoform X1</fullName>
    </submittedName>
</protein>
<dbReference type="InterPro" id="IPR002164">
    <property type="entry name" value="NAP_family"/>
</dbReference>
<dbReference type="GO" id="GO:0042393">
    <property type="term" value="F:histone binding"/>
    <property type="evidence" value="ECO:0007669"/>
    <property type="project" value="UniProtKB-ARBA"/>
</dbReference>
<dbReference type="GO" id="GO:0005634">
    <property type="term" value="C:nucleus"/>
    <property type="evidence" value="ECO:0007669"/>
    <property type="project" value="InterPro"/>
</dbReference>
<dbReference type="KEGG" id="egu:105056571"/>
<keyword evidence="2 5" id="KW-0175">Coiled coil</keyword>
<evidence type="ECO:0000256" key="6">
    <source>
        <dbReference type="SAM" id="MobiDB-lite"/>
    </source>
</evidence>
<dbReference type="GO" id="GO:0006334">
    <property type="term" value="P:nucleosome assembly"/>
    <property type="evidence" value="ECO:0007669"/>
    <property type="project" value="InterPro"/>
</dbReference>
<evidence type="ECO:0000256" key="2">
    <source>
        <dbReference type="ARBA" id="ARBA00023054"/>
    </source>
</evidence>
<dbReference type="FunCoup" id="A0A6I9SCF1">
    <property type="interactions" value="2742"/>
</dbReference>
<keyword evidence="3" id="KW-0143">Chaperone</keyword>
<dbReference type="RefSeq" id="XP_010937107.1">
    <property type="nucleotide sequence ID" value="XM_010938805.1"/>
</dbReference>
<evidence type="ECO:0000256" key="3">
    <source>
        <dbReference type="ARBA" id="ARBA00023186"/>
    </source>
</evidence>
<gene>
    <name evidence="8" type="primary">LOC105056571</name>
</gene>
<dbReference type="GO" id="GO:0000724">
    <property type="term" value="P:double-strand break repair via homologous recombination"/>
    <property type="evidence" value="ECO:0007669"/>
    <property type="project" value="UniProtKB-ARBA"/>
</dbReference>
<dbReference type="InParanoid" id="A0A6I9SCF1"/>
<dbReference type="PANTHER" id="PTHR11875">
    <property type="entry name" value="TESTIS-SPECIFIC Y-ENCODED PROTEIN"/>
    <property type="match status" value="1"/>
</dbReference>
<proteinExistence type="inferred from homology"/>
<dbReference type="Gene3D" id="3.30.1120.90">
    <property type="entry name" value="Nucleosome assembly protein"/>
    <property type="match status" value="1"/>
</dbReference>
<dbReference type="InterPro" id="IPR037231">
    <property type="entry name" value="NAP-like_sf"/>
</dbReference>
<feature type="compositionally biased region" description="Acidic residues" evidence="6">
    <location>
        <begin position="265"/>
        <end position="284"/>
    </location>
</feature>
<evidence type="ECO:0000256" key="4">
    <source>
        <dbReference type="RuleBase" id="RU003876"/>
    </source>
</evidence>
<evidence type="ECO:0000256" key="5">
    <source>
        <dbReference type="SAM" id="Coils"/>
    </source>
</evidence>
<keyword evidence="7" id="KW-1185">Reference proteome</keyword>
<dbReference type="AlphaFoldDB" id="A0A6I9SCF1"/>
<dbReference type="Gene3D" id="1.20.5.1500">
    <property type="match status" value="1"/>
</dbReference>
<feature type="region of interest" description="Disordered" evidence="6">
    <location>
        <begin position="1"/>
        <end position="23"/>
    </location>
</feature>
<dbReference type="Proteomes" id="UP000504607">
    <property type="component" value="Chromosome 13"/>
</dbReference>